<dbReference type="SUPFAM" id="SSF52540">
    <property type="entry name" value="P-loop containing nucleoside triphosphate hydrolases"/>
    <property type="match status" value="1"/>
</dbReference>
<dbReference type="Gene3D" id="3.40.50.300">
    <property type="entry name" value="P-loop containing nucleotide triphosphate hydrolases"/>
    <property type="match status" value="1"/>
</dbReference>
<dbReference type="AlphaFoldDB" id="A0ABD6A937"/>
<dbReference type="InterPro" id="IPR027417">
    <property type="entry name" value="P-loop_NTPase"/>
</dbReference>
<keyword evidence="6" id="KW-1185">Reference proteome</keyword>
<keyword evidence="2" id="KW-0547">Nucleotide-binding</keyword>
<dbReference type="Proteomes" id="UP001596547">
    <property type="component" value="Unassembled WGS sequence"/>
</dbReference>
<dbReference type="CDD" id="cd03255">
    <property type="entry name" value="ABC_MJ0796_LolCDE_FtsE"/>
    <property type="match status" value="1"/>
</dbReference>
<dbReference type="GeneID" id="79316847"/>
<dbReference type="InterPro" id="IPR003593">
    <property type="entry name" value="AAA+_ATPase"/>
</dbReference>
<dbReference type="PANTHER" id="PTHR24220">
    <property type="entry name" value="IMPORT ATP-BINDING PROTEIN"/>
    <property type="match status" value="1"/>
</dbReference>
<dbReference type="PROSITE" id="PS50893">
    <property type="entry name" value="ABC_TRANSPORTER_2"/>
    <property type="match status" value="1"/>
</dbReference>
<keyword evidence="1" id="KW-0813">Transport</keyword>
<dbReference type="Pfam" id="PF00005">
    <property type="entry name" value="ABC_tran"/>
    <property type="match status" value="1"/>
</dbReference>
<dbReference type="RefSeq" id="WP_276304222.1">
    <property type="nucleotide sequence ID" value="NZ_CP119992.1"/>
</dbReference>
<dbReference type="PROSITE" id="PS00211">
    <property type="entry name" value="ABC_TRANSPORTER_1"/>
    <property type="match status" value="1"/>
</dbReference>
<evidence type="ECO:0000256" key="1">
    <source>
        <dbReference type="ARBA" id="ARBA00022448"/>
    </source>
</evidence>
<dbReference type="InterPro" id="IPR017871">
    <property type="entry name" value="ABC_transporter-like_CS"/>
</dbReference>
<name>A0ABD6A937_9EURY</name>
<sequence>MGEPIITAADLVVRRGGTAVLDGLSLSVPRDASLLVRGKSGSGKTTLFNVLGLLATPDSGSVVVDGRDVSAASEAERARLRRDVIGFVFQDFQLLDDLTARENARVPQEHAGNVDDAWLDELFADLGIEDVSEQYPPSLSGGERQRVALARALANRPSVVLADEPTGQLDPETTEAVIELLFRTHERLDTALVVISHDPQFTRRFDRALVLEGGRLVPAIDSTPRRYDEGR</sequence>
<comment type="caution">
    <text evidence="5">The sequence shown here is derived from an EMBL/GenBank/DDBJ whole genome shotgun (WGS) entry which is preliminary data.</text>
</comment>
<organism evidence="5 6">
    <name type="scientific">Halomarina halobia</name>
    <dbReference type="NCBI Taxonomy" id="3033386"/>
    <lineage>
        <taxon>Archaea</taxon>
        <taxon>Methanobacteriati</taxon>
        <taxon>Methanobacteriota</taxon>
        <taxon>Stenosarchaea group</taxon>
        <taxon>Halobacteria</taxon>
        <taxon>Halobacteriales</taxon>
        <taxon>Natronomonadaceae</taxon>
        <taxon>Halomarina</taxon>
    </lineage>
</organism>
<dbReference type="InterPro" id="IPR003439">
    <property type="entry name" value="ABC_transporter-like_ATP-bd"/>
</dbReference>
<evidence type="ECO:0000313" key="6">
    <source>
        <dbReference type="Proteomes" id="UP001596547"/>
    </source>
</evidence>
<accession>A0ABD6A937</accession>
<dbReference type="EMBL" id="JBHTBF010000002">
    <property type="protein sequence ID" value="MFC7316513.1"/>
    <property type="molecule type" value="Genomic_DNA"/>
</dbReference>
<evidence type="ECO:0000256" key="2">
    <source>
        <dbReference type="ARBA" id="ARBA00022741"/>
    </source>
</evidence>
<evidence type="ECO:0000259" key="4">
    <source>
        <dbReference type="PROSITE" id="PS50893"/>
    </source>
</evidence>
<dbReference type="GO" id="GO:0005524">
    <property type="term" value="F:ATP binding"/>
    <property type="evidence" value="ECO:0007669"/>
    <property type="project" value="UniProtKB-KW"/>
</dbReference>
<dbReference type="InterPro" id="IPR017911">
    <property type="entry name" value="MacB-like_ATP-bd"/>
</dbReference>
<keyword evidence="3 5" id="KW-0067">ATP-binding</keyword>
<feature type="domain" description="ABC transporter" evidence="4">
    <location>
        <begin position="6"/>
        <end position="229"/>
    </location>
</feature>
<dbReference type="SMART" id="SM00382">
    <property type="entry name" value="AAA"/>
    <property type="match status" value="1"/>
</dbReference>
<reference evidence="5 6" key="1">
    <citation type="journal article" date="2019" name="Int. J. Syst. Evol. Microbiol.">
        <title>The Global Catalogue of Microorganisms (GCM) 10K type strain sequencing project: providing services to taxonomists for standard genome sequencing and annotation.</title>
        <authorList>
            <consortium name="The Broad Institute Genomics Platform"/>
            <consortium name="The Broad Institute Genome Sequencing Center for Infectious Disease"/>
            <person name="Wu L."/>
            <person name="Ma J."/>
        </authorList>
    </citation>
    <scope>NUCLEOTIDE SEQUENCE [LARGE SCALE GENOMIC DNA]</scope>
    <source>
        <strain evidence="5 6">PSR21</strain>
    </source>
</reference>
<proteinExistence type="predicted"/>
<gene>
    <name evidence="5" type="ORF">ACFQPE_06830</name>
</gene>
<evidence type="ECO:0000313" key="5">
    <source>
        <dbReference type="EMBL" id="MFC7316513.1"/>
    </source>
</evidence>
<protein>
    <submittedName>
        <fullName evidence="5">ABC transporter ATP-binding protein</fullName>
    </submittedName>
</protein>
<dbReference type="InterPro" id="IPR015854">
    <property type="entry name" value="ABC_transpr_LolD-like"/>
</dbReference>
<evidence type="ECO:0000256" key="3">
    <source>
        <dbReference type="ARBA" id="ARBA00022840"/>
    </source>
</evidence>